<comment type="caution">
    <text evidence="2">The sequence shown here is derived from an EMBL/GenBank/DDBJ whole genome shotgun (WGS) entry which is preliminary data.</text>
</comment>
<dbReference type="SUPFAM" id="SSF46785">
    <property type="entry name" value="Winged helix' DNA-binding domain"/>
    <property type="match status" value="1"/>
</dbReference>
<dbReference type="InterPro" id="IPR036390">
    <property type="entry name" value="WH_DNA-bd_sf"/>
</dbReference>
<dbReference type="RefSeq" id="WP_142088164.1">
    <property type="nucleotide sequence ID" value="NZ_SZUV01000001.1"/>
</dbReference>
<organism evidence="2 3">
    <name type="scientific">Acidithiobacillus thiooxidans ATCC 19377</name>
    <dbReference type="NCBI Taxonomy" id="637390"/>
    <lineage>
        <taxon>Bacteria</taxon>
        <taxon>Pseudomonadati</taxon>
        <taxon>Pseudomonadota</taxon>
        <taxon>Acidithiobacillia</taxon>
        <taxon>Acidithiobacillales</taxon>
        <taxon>Acidithiobacillaceae</taxon>
        <taxon>Acidithiobacillus</taxon>
    </lineage>
</organism>
<feature type="region of interest" description="Disordered" evidence="1">
    <location>
        <begin position="65"/>
        <end position="111"/>
    </location>
</feature>
<evidence type="ECO:0000256" key="1">
    <source>
        <dbReference type="SAM" id="MobiDB-lite"/>
    </source>
</evidence>
<dbReference type="EMBL" id="SZUV01000001">
    <property type="protein sequence ID" value="TQN51974.1"/>
    <property type="molecule type" value="Genomic_DNA"/>
</dbReference>
<accession>A0A543Q6L7</accession>
<dbReference type="Proteomes" id="UP000315403">
    <property type="component" value="Unassembled WGS sequence"/>
</dbReference>
<gene>
    <name evidence="2" type="ORF">DLNHIDIE_01855</name>
</gene>
<feature type="compositionally biased region" description="Basic and acidic residues" evidence="1">
    <location>
        <begin position="71"/>
        <end position="81"/>
    </location>
</feature>
<dbReference type="Gene3D" id="1.10.10.10">
    <property type="entry name" value="Winged helix-like DNA-binding domain superfamily/Winged helix DNA-binding domain"/>
    <property type="match status" value="1"/>
</dbReference>
<evidence type="ECO:0000313" key="2">
    <source>
        <dbReference type="EMBL" id="TQN51974.1"/>
    </source>
</evidence>
<sequence>MLSREIIASVEGALDDSWQSAQEIADRLHIRAATVREALTRLEVSGKISTHGKKPIRYRLREQVENSGSKFRSEYRGEPRPYMRPGSYAPPARPKITLGGSVRSPGSPNDE</sequence>
<proteinExistence type="predicted"/>
<dbReference type="InterPro" id="IPR036388">
    <property type="entry name" value="WH-like_DNA-bd_sf"/>
</dbReference>
<evidence type="ECO:0000313" key="3">
    <source>
        <dbReference type="Proteomes" id="UP000315403"/>
    </source>
</evidence>
<dbReference type="AlphaFoldDB" id="A0A543Q6L7"/>
<reference evidence="2 3" key="1">
    <citation type="submission" date="2019-03" db="EMBL/GenBank/DDBJ databases">
        <title>New insights into Acidothiobacillus thiooxidans sulfur metabolism through coupled gene expression, solution geochemistry, microscopy and spectroscopy analyses.</title>
        <authorList>
            <person name="Camacho D."/>
            <person name="Frazao R."/>
            <person name="Fouillen A."/>
            <person name="Nanci A."/>
            <person name="Lang B.F."/>
            <person name="Apte S.C."/>
            <person name="Baron C."/>
            <person name="Warren L.A."/>
        </authorList>
    </citation>
    <scope>NUCLEOTIDE SEQUENCE [LARGE SCALE GENOMIC DNA]</scope>
    <source>
        <strain evidence="2 3">ATCC 19377</strain>
    </source>
</reference>
<name>A0A543Q6L7_ACITH</name>
<protein>
    <submittedName>
        <fullName evidence="2">Uncharacterized protein</fullName>
    </submittedName>
</protein>